<protein>
    <submittedName>
        <fullName evidence="5">Glycosyl transferase family 2</fullName>
    </submittedName>
</protein>
<dbReference type="Proteomes" id="UP000006860">
    <property type="component" value="Chromosome"/>
</dbReference>
<dbReference type="PANTHER" id="PTHR43179:SF12">
    <property type="entry name" value="GALACTOFURANOSYLTRANSFERASE GLFT2"/>
    <property type="match status" value="1"/>
</dbReference>
<sequence length="326" mass="37132">MIAGFTQSEPSAADQPQVSILIPSWNNLGQLKLCLEGIAEHSALPHQVIVHVNEGKDGTADWLESQQVEYTFSAENIGICTALNRAYTKARADYIIYLNDDMFVLPDWDRHLLEALDQVDPDTPAYASGTMIQPYSICSSAIVADYGNDVDAFERDRLLKDLQAGVFERDDWSGATWPPSCVHRRWWDLVQGYSEEFSPGFYSDIDFSMKLWHSGCRRFHGVSRSLVYHFGEQSTKRIRGPKGKTVKRTRIRFLQKWGILPSTAVRYFLRSGEAFQDVLPEPELRVEYARLKLLSAYYSGHQISRDLLDYFGWTSEPAESSKPACR</sequence>
<dbReference type="AlphaFoldDB" id="F0SJX8"/>
<evidence type="ECO:0000256" key="2">
    <source>
        <dbReference type="ARBA" id="ARBA00022676"/>
    </source>
</evidence>
<dbReference type="InterPro" id="IPR001173">
    <property type="entry name" value="Glyco_trans_2-like"/>
</dbReference>
<evidence type="ECO:0000256" key="1">
    <source>
        <dbReference type="ARBA" id="ARBA00006739"/>
    </source>
</evidence>
<comment type="similarity">
    <text evidence="1">Belongs to the glycosyltransferase 2 family.</text>
</comment>
<evidence type="ECO:0000259" key="4">
    <source>
        <dbReference type="Pfam" id="PF00535"/>
    </source>
</evidence>
<dbReference type="HOGENOM" id="CLU_948903_0_0_0"/>
<proteinExistence type="inferred from homology"/>
<dbReference type="KEGG" id="pbs:Plabr_1046"/>
<evidence type="ECO:0000313" key="6">
    <source>
        <dbReference type="Proteomes" id="UP000006860"/>
    </source>
</evidence>
<dbReference type="RefSeq" id="WP_013627400.1">
    <property type="nucleotide sequence ID" value="NC_015174.1"/>
</dbReference>
<evidence type="ECO:0000313" key="5">
    <source>
        <dbReference type="EMBL" id="ADY58667.1"/>
    </source>
</evidence>
<dbReference type="Pfam" id="PF00535">
    <property type="entry name" value="Glycos_transf_2"/>
    <property type="match status" value="1"/>
</dbReference>
<dbReference type="EMBL" id="CP002546">
    <property type="protein sequence ID" value="ADY58667.1"/>
    <property type="molecule type" value="Genomic_DNA"/>
</dbReference>
<organism evidence="5 6">
    <name type="scientific">Rubinisphaera brasiliensis (strain ATCC 49424 / DSM 5305 / JCM 21570 / IAM 15109 / NBRC 103401 / IFAM 1448)</name>
    <name type="common">Planctomyces brasiliensis</name>
    <dbReference type="NCBI Taxonomy" id="756272"/>
    <lineage>
        <taxon>Bacteria</taxon>
        <taxon>Pseudomonadati</taxon>
        <taxon>Planctomycetota</taxon>
        <taxon>Planctomycetia</taxon>
        <taxon>Planctomycetales</taxon>
        <taxon>Planctomycetaceae</taxon>
        <taxon>Rubinisphaera</taxon>
    </lineage>
</organism>
<keyword evidence="6" id="KW-1185">Reference proteome</keyword>
<dbReference type="InterPro" id="IPR029044">
    <property type="entry name" value="Nucleotide-diphossugar_trans"/>
</dbReference>
<evidence type="ECO:0000256" key="3">
    <source>
        <dbReference type="ARBA" id="ARBA00022679"/>
    </source>
</evidence>
<dbReference type="SUPFAM" id="SSF53448">
    <property type="entry name" value="Nucleotide-diphospho-sugar transferases"/>
    <property type="match status" value="1"/>
</dbReference>
<name>F0SJX8_RUBBR</name>
<feature type="domain" description="Glycosyltransferase 2-like" evidence="4">
    <location>
        <begin position="19"/>
        <end position="121"/>
    </location>
</feature>
<dbReference type="STRING" id="756272.Plabr_1046"/>
<reference evidence="6" key="1">
    <citation type="submission" date="2011-02" db="EMBL/GenBank/DDBJ databases">
        <title>The complete genome of Planctomyces brasiliensis DSM 5305.</title>
        <authorList>
            <person name="Lucas S."/>
            <person name="Copeland A."/>
            <person name="Lapidus A."/>
            <person name="Bruce D."/>
            <person name="Goodwin L."/>
            <person name="Pitluck S."/>
            <person name="Kyrpides N."/>
            <person name="Mavromatis K."/>
            <person name="Pagani I."/>
            <person name="Ivanova N."/>
            <person name="Ovchinnikova G."/>
            <person name="Lu M."/>
            <person name="Detter J.C."/>
            <person name="Han C."/>
            <person name="Land M."/>
            <person name="Hauser L."/>
            <person name="Markowitz V."/>
            <person name="Cheng J.-F."/>
            <person name="Hugenholtz P."/>
            <person name="Woyke T."/>
            <person name="Wu D."/>
            <person name="Tindall B."/>
            <person name="Pomrenke H.G."/>
            <person name="Brambilla E."/>
            <person name="Klenk H.-P."/>
            <person name="Eisen J.A."/>
        </authorList>
    </citation>
    <scope>NUCLEOTIDE SEQUENCE [LARGE SCALE GENOMIC DNA]</scope>
    <source>
        <strain evidence="6">ATCC 49424 / DSM 5305 / JCM 21570 / NBRC 103401 / IFAM 1448</strain>
    </source>
</reference>
<gene>
    <name evidence="5" type="ordered locus">Plabr_1046</name>
</gene>
<dbReference type="Gene3D" id="3.90.550.10">
    <property type="entry name" value="Spore Coat Polysaccharide Biosynthesis Protein SpsA, Chain A"/>
    <property type="match status" value="1"/>
</dbReference>
<dbReference type="PANTHER" id="PTHR43179">
    <property type="entry name" value="RHAMNOSYLTRANSFERASE WBBL"/>
    <property type="match status" value="1"/>
</dbReference>
<keyword evidence="2" id="KW-0328">Glycosyltransferase</keyword>
<dbReference type="GO" id="GO:0016757">
    <property type="term" value="F:glycosyltransferase activity"/>
    <property type="evidence" value="ECO:0007669"/>
    <property type="project" value="UniProtKB-KW"/>
</dbReference>
<dbReference type="eggNOG" id="COG1216">
    <property type="taxonomic scope" value="Bacteria"/>
</dbReference>
<accession>F0SJX8</accession>
<keyword evidence="3 5" id="KW-0808">Transferase</keyword>